<comment type="caution">
    <text evidence="1">The sequence shown here is derived from an EMBL/GenBank/DDBJ whole genome shotgun (WGS) entry which is preliminary data.</text>
</comment>
<evidence type="ECO:0000313" key="2">
    <source>
        <dbReference type="Proteomes" id="UP001596220"/>
    </source>
</evidence>
<dbReference type="Proteomes" id="UP001596220">
    <property type="component" value="Unassembled WGS sequence"/>
</dbReference>
<keyword evidence="2" id="KW-1185">Reference proteome</keyword>
<name>A0ABW1P5U0_9PSEU</name>
<gene>
    <name evidence="1" type="ORF">ACFP3R_15675</name>
</gene>
<reference evidence="2" key="1">
    <citation type="journal article" date="2019" name="Int. J. Syst. Evol. Microbiol.">
        <title>The Global Catalogue of Microorganisms (GCM) 10K type strain sequencing project: providing services to taxonomists for standard genome sequencing and annotation.</title>
        <authorList>
            <consortium name="The Broad Institute Genomics Platform"/>
            <consortium name="The Broad Institute Genome Sequencing Center for Infectious Disease"/>
            <person name="Wu L."/>
            <person name="Ma J."/>
        </authorList>
    </citation>
    <scope>NUCLEOTIDE SEQUENCE [LARGE SCALE GENOMIC DNA]</scope>
    <source>
        <strain evidence="2">CGMCC 4.7246</strain>
    </source>
</reference>
<protein>
    <recommendedName>
        <fullName evidence="3">DUF222 domain-containing protein</fullName>
    </recommendedName>
</protein>
<sequence length="229" mass="24792">MTARFITDDAIRDARTAPEEAAEQARELRRRPWTPAEDLRTAAVHQVNAEGHLADLLAQQRQQVERLAQRQACEAAAVADLDQWSAELEDSCQRLADLVAVAESAMLAAAQQAADHDMLVTRVREGLMGHGLTAEEHHDHATAAGKHMGLWLRGTRWAPVFLPAVLARSMARIARAALGAAAATSRQLNGMAKGTQAQCPNSPLSDLFGDAPELSALDYSPRRLVPWAG</sequence>
<evidence type="ECO:0000313" key="1">
    <source>
        <dbReference type="EMBL" id="MFC6090720.1"/>
    </source>
</evidence>
<dbReference type="RefSeq" id="WP_380636888.1">
    <property type="nucleotide sequence ID" value="NZ_JBHSQO010000013.1"/>
</dbReference>
<evidence type="ECO:0008006" key="3">
    <source>
        <dbReference type="Google" id="ProtNLM"/>
    </source>
</evidence>
<proteinExistence type="predicted"/>
<accession>A0ABW1P5U0</accession>
<organism evidence="1 2">
    <name type="scientific">Saccharothrix lopnurensis</name>
    <dbReference type="NCBI Taxonomy" id="1670621"/>
    <lineage>
        <taxon>Bacteria</taxon>
        <taxon>Bacillati</taxon>
        <taxon>Actinomycetota</taxon>
        <taxon>Actinomycetes</taxon>
        <taxon>Pseudonocardiales</taxon>
        <taxon>Pseudonocardiaceae</taxon>
        <taxon>Saccharothrix</taxon>
    </lineage>
</organism>
<dbReference type="EMBL" id="JBHSQO010000013">
    <property type="protein sequence ID" value="MFC6090720.1"/>
    <property type="molecule type" value="Genomic_DNA"/>
</dbReference>